<dbReference type="InterPro" id="IPR039424">
    <property type="entry name" value="SBP_5"/>
</dbReference>
<proteinExistence type="predicted"/>
<dbReference type="Proteomes" id="UP000621510">
    <property type="component" value="Unassembled WGS sequence"/>
</dbReference>
<dbReference type="PIRSF" id="PIRSF002741">
    <property type="entry name" value="MppA"/>
    <property type="match status" value="1"/>
</dbReference>
<dbReference type="RefSeq" id="WP_201847033.1">
    <property type="nucleotide sequence ID" value="NZ_JAERRG010000001.1"/>
</dbReference>
<name>A0ABS1PGJ7_9ACTN</name>
<dbReference type="Gene3D" id="3.90.76.10">
    <property type="entry name" value="Dipeptide-binding Protein, Domain 1"/>
    <property type="match status" value="1"/>
</dbReference>
<gene>
    <name evidence="2" type="ORF">JK364_02565</name>
</gene>
<dbReference type="PANTHER" id="PTHR30290">
    <property type="entry name" value="PERIPLASMIC BINDING COMPONENT OF ABC TRANSPORTER"/>
    <property type="match status" value="1"/>
</dbReference>
<evidence type="ECO:0000313" key="2">
    <source>
        <dbReference type="EMBL" id="MBL1111300.1"/>
    </source>
</evidence>
<dbReference type="InterPro" id="IPR030678">
    <property type="entry name" value="Peptide/Ni-bd"/>
</dbReference>
<sequence length="525" mass="57131">MTGQRGQGQRRQPARRTVLAAGLSLGAGLLNTACRSAVAEQQGSGGGPRHGGTLHMVQGTDILPAFLLSQINPNFSVSRTVFNTLTELDHRTLRPRPSLAKSWRVSDGGRTYVFQLRDDVTFHSGRPFGPDDVVFVLDHLTKDTTSSQVKAVAQQVTSAERTGGHEVTVGFGKAVSNVWDMFEMMVLIDRESVTDLASGREIIGAGPFTVESYQPGSSISLKRNRHYWKPGRPYLDGIEIAIAAQSSSAVASLRSGQTHLALDLSPLDAAGIRDRPGFRLVQSDAHDLTYYIGANVEVPPLDKVEVRQAVAWAIDRKRVLAQALGGIGRPSSLPWSPGTAAWDPDRAAAYTLNPEKAKRLLRQSGAADAKVDLYYSNTLATNAAIAQIVQANLEDVGLTCRLQPKQDAEYQKMFVSGKIPGLFVNGHGFGQLTPSTLVKGSWPFNAQQNASNFRDPEYSRLADEIWTGEGDALTAAYRDLNQLFLKQQFVIDLINSTHTYAIQASLKGLAWTMYDGIDLDHAYLA</sequence>
<organism evidence="2 3">
    <name type="scientific">Streptomyces endocoffeicus</name>
    <dbReference type="NCBI Taxonomy" id="2898945"/>
    <lineage>
        <taxon>Bacteria</taxon>
        <taxon>Bacillati</taxon>
        <taxon>Actinomycetota</taxon>
        <taxon>Actinomycetes</taxon>
        <taxon>Kitasatosporales</taxon>
        <taxon>Streptomycetaceae</taxon>
        <taxon>Streptomyces</taxon>
    </lineage>
</organism>
<dbReference type="Gene3D" id="3.10.105.10">
    <property type="entry name" value="Dipeptide-binding Protein, Domain 3"/>
    <property type="match status" value="1"/>
</dbReference>
<dbReference type="CDD" id="cd00995">
    <property type="entry name" value="PBP2_NikA_DppA_OppA_like"/>
    <property type="match status" value="1"/>
</dbReference>
<dbReference type="Gene3D" id="3.40.190.10">
    <property type="entry name" value="Periplasmic binding protein-like II"/>
    <property type="match status" value="1"/>
</dbReference>
<dbReference type="EMBL" id="JAERRG010000001">
    <property type="protein sequence ID" value="MBL1111300.1"/>
    <property type="molecule type" value="Genomic_DNA"/>
</dbReference>
<keyword evidence="3" id="KW-1185">Reference proteome</keyword>
<reference evidence="2 3" key="1">
    <citation type="submission" date="2021-01" db="EMBL/GenBank/DDBJ databases">
        <title>WGS of actinomycetes isolated from Thailand.</title>
        <authorList>
            <person name="Thawai C."/>
        </authorList>
    </citation>
    <scope>NUCLEOTIDE SEQUENCE [LARGE SCALE GENOMIC DNA]</scope>
    <source>
        <strain evidence="2 3">CA3R110</strain>
    </source>
</reference>
<protein>
    <submittedName>
        <fullName evidence="2">ABC transporter substrate-binding protein</fullName>
    </submittedName>
</protein>
<evidence type="ECO:0000313" key="3">
    <source>
        <dbReference type="Proteomes" id="UP000621510"/>
    </source>
</evidence>
<dbReference type="Pfam" id="PF00496">
    <property type="entry name" value="SBP_bac_5"/>
    <property type="match status" value="1"/>
</dbReference>
<dbReference type="InterPro" id="IPR000914">
    <property type="entry name" value="SBP_5_dom"/>
</dbReference>
<evidence type="ECO:0000259" key="1">
    <source>
        <dbReference type="Pfam" id="PF00496"/>
    </source>
</evidence>
<feature type="domain" description="Solute-binding protein family 5" evidence="1">
    <location>
        <begin position="95"/>
        <end position="436"/>
    </location>
</feature>
<dbReference type="SUPFAM" id="SSF53850">
    <property type="entry name" value="Periplasmic binding protein-like II"/>
    <property type="match status" value="1"/>
</dbReference>
<comment type="caution">
    <text evidence="2">The sequence shown here is derived from an EMBL/GenBank/DDBJ whole genome shotgun (WGS) entry which is preliminary data.</text>
</comment>
<accession>A0ABS1PGJ7</accession>